<reference evidence="2" key="1">
    <citation type="journal article" date="2014" name="Front. Microbiol.">
        <title>High frequency of phylogenetically diverse reductive dehalogenase-homologous genes in deep subseafloor sedimentary metagenomes.</title>
        <authorList>
            <person name="Kawai M."/>
            <person name="Futagami T."/>
            <person name="Toyoda A."/>
            <person name="Takaki Y."/>
            <person name="Nishi S."/>
            <person name="Hori S."/>
            <person name="Arai W."/>
            <person name="Tsubouchi T."/>
            <person name="Morono Y."/>
            <person name="Uchiyama I."/>
            <person name="Ito T."/>
            <person name="Fujiyama A."/>
            <person name="Inagaki F."/>
            <person name="Takami H."/>
        </authorList>
    </citation>
    <scope>NUCLEOTIDE SEQUENCE</scope>
    <source>
        <strain evidence="2">Expedition CK06-06</strain>
    </source>
</reference>
<dbReference type="PROSITE" id="PS50249">
    <property type="entry name" value="MPN"/>
    <property type="match status" value="1"/>
</dbReference>
<accession>X1TP85</accession>
<gene>
    <name evidence="2" type="ORF">S12H4_26356</name>
</gene>
<protein>
    <recommendedName>
        <fullName evidence="1">MPN domain-containing protein</fullName>
    </recommendedName>
</protein>
<dbReference type="SUPFAM" id="SSF102712">
    <property type="entry name" value="JAB1/MPN domain"/>
    <property type="match status" value="1"/>
</dbReference>
<proteinExistence type="predicted"/>
<sequence length="121" mass="13794">MIQSVIVTKEAYDEMFKYVIEFANPSRPYRQWREVIGWLIGTIEGETATVLRAIPMTSGSSIFVEMSDYTIIPKIAEEADKIDAVIVGWFHSHPSFGFFLSSVDIRTQRNQQSLFENAIAL</sequence>
<dbReference type="InterPro" id="IPR000555">
    <property type="entry name" value="JAMM/MPN+_dom"/>
</dbReference>
<feature type="non-terminal residue" evidence="2">
    <location>
        <position position="121"/>
    </location>
</feature>
<dbReference type="GO" id="GO:0008237">
    <property type="term" value="F:metallopeptidase activity"/>
    <property type="evidence" value="ECO:0007669"/>
    <property type="project" value="InterPro"/>
</dbReference>
<dbReference type="Pfam" id="PF01398">
    <property type="entry name" value="JAB"/>
    <property type="match status" value="1"/>
</dbReference>
<dbReference type="PANTHER" id="PTHR10410">
    <property type="entry name" value="EUKARYOTIC TRANSLATION INITIATION FACTOR 3 -RELATED"/>
    <property type="match status" value="1"/>
</dbReference>
<evidence type="ECO:0000313" key="2">
    <source>
        <dbReference type="EMBL" id="GAI81854.1"/>
    </source>
</evidence>
<feature type="domain" description="MPN" evidence="1">
    <location>
        <begin position="5"/>
        <end position="121"/>
    </location>
</feature>
<dbReference type="Gene3D" id="3.40.140.10">
    <property type="entry name" value="Cytidine Deaminase, domain 2"/>
    <property type="match status" value="1"/>
</dbReference>
<name>X1TP85_9ZZZZ</name>
<dbReference type="InterPro" id="IPR050242">
    <property type="entry name" value="JAMM_MPN+_peptidase_M67A"/>
</dbReference>
<evidence type="ECO:0000259" key="1">
    <source>
        <dbReference type="PROSITE" id="PS50249"/>
    </source>
</evidence>
<comment type="caution">
    <text evidence="2">The sequence shown here is derived from an EMBL/GenBank/DDBJ whole genome shotgun (WGS) entry which is preliminary data.</text>
</comment>
<dbReference type="EMBL" id="BARW01014945">
    <property type="protein sequence ID" value="GAI81854.1"/>
    <property type="molecule type" value="Genomic_DNA"/>
</dbReference>
<organism evidence="2">
    <name type="scientific">marine sediment metagenome</name>
    <dbReference type="NCBI Taxonomy" id="412755"/>
    <lineage>
        <taxon>unclassified sequences</taxon>
        <taxon>metagenomes</taxon>
        <taxon>ecological metagenomes</taxon>
    </lineage>
</organism>
<dbReference type="InterPro" id="IPR037518">
    <property type="entry name" value="MPN"/>
</dbReference>
<dbReference type="AlphaFoldDB" id="X1TP85"/>